<dbReference type="AlphaFoldDB" id="A0A382WX87"/>
<evidence type="ECO:0000256" key="1">
    <source>
        <dbReference type="SAM" id="MobiDB-lite"/>
    </source>
</evidence>
<feature type="region of interest" description="Disordered" evidence="1">
    <location>
        <begin position="127"/>
        <end position="152"/>
    </location>
</feature>
<organism evidence="2">
    <name type="scientific">marine metagenome</name>
    <dbReference type="NCBI Taxonomy" id="408172"/>
    <lineage>
        <taxon>unclassified sequences</taxon>
        <taxon>metagenomes</taxon>
        <taxon>ecological metagenomes</taxon>
    </lineage>
</organism>
<accession>A0A382WX87</accession>
<sequence length="247" mass="27252">MQSRLLFTMSVLMGSVVLPVVVCAQGSSGGLRTAWGDPDLQSTWDYRTVTPLERPSDQPDKAFLTEEEAASIEQANLDRNADLLTRAPERTAASNQVDRREDGSPGFYNNFWLDRGTTAVGTRRTSLIVDPPSGRLPDLTPEARRRADSEEAARIADVRRGDRPAQSYTDLDAGDRCIQHAKAGPPISVGGYNNNVQIFQIPGYVALLNEQNHDVRIIPLDGRPHVDARIAQWMGDSRGRWEGDTLV</sequence>
<gene>
    <name evidence="2" type="ORF">METZ01_LOCUS416361</name>
</gene>
<proteinExistence type="predicted"/>
<evidence type="ECO:0000313" key="2">
    <source>
        <dbReference type="EMBL" id="SVD63507.1"/>
    </source>
</evidence>
<protein>
    <submittedName>
        <fullName evidence="2">Uncharacterized protein</fullName>
    </submittedName>
</protein>
<dbReference type="EMBL" id="UINC01163280">
    <property type="protein sequence ID" value="SVD63507.1"/>
    <property type="molecule type" value="Genomic_DNA"/>
</dbReference>
<feature type="non-terminal residue" evidence="2">
    <location>
        <position position="247"/>
    </location>
</feature>
<feature type="compositionally biased region" description="Basic and acidic residues" evidence="1">
    <location>
        <begin position="141"/>
        <end position="152"/>
    </location>
</feature>
<reference evidence="2" key="1">
    <citation type="submission" date="2018-05" db="EMBL/GenBank/DDBJ databases">
        <authorList>
            <person name="Lanie J.A."/>
            <person name="Ng W.-L."/>
            <person name="Kazmierczak K.M."/>
            <person name="Andrzejewski T.M."/>
            <person name="Davidsen T.M."/>
            <person name="Wayne K.J."/>
            <person name="Tettelin H."/>
            <person name="Glass J.I."/>
            <person name="Rusch D."/>
            <person name="Podicherti R."/>
            <person name="Tsui H.-C.T."/>
            <person name="Winkler M.E."/>
        </authorList>
    </citation>
    <scope>NUCLEOTIDE SEQUENCE</scope>
</reference>
<name>A0A382WX87_9ZZZZ</name>